<sequence length="295" mass="32426">MAPRLSVLRAALHCRSFHRAAAASLLLLGALGYALLGSRILHSPAAAPSAQRLWEALRPTSCDGFPIPARASIGELRGQPIPLLRTLTHRDRLPDLANDLNLTGRAVELGVFRGEFAEANLKTWRGRRYYLVDLWAATDCVGGDGGACVYSNGSRSYDKRTAELRMARLGERGRGRFELVQASTTDAASRFADGFFDWIYLDATHTYAAARQDILTWWPKLRVGGLFSGHDYQFQHQTIGQGYTFGVRDAVDEFASQRNIRVYSTMESYLPSSISSSAPSKIGALRGWGLLCAPS</sequence>
<dbReference type="EMBL" id="JBGBPQ010000005">
    <property type="protein sequence ID" value="KAL1523570.1"/>
    <property type="molecule type" value="Genomic_DNA"/>
</dbReference>
<keyword evidence="2" id="KW-1185">Reference proteome</keyword>
<gene>
    <name evidence="1" type="ORF">AB1Y20_018506</name>
</gene>
<dbReference type="Pfam" id="PF13578">
    <property type="entry name" value="Methyltransf_24"/>
    <property type="match status" value="1"/>
</dbReference>
<reference evidence="1 2" key="1">
    <citation type="journal article" date="2024" name="Science">
        <title>Giant polyketide synthase enzymes in the biosynthesis of giant marine polyether toxins.</title>
        <authorList>
            <person name="Fallon T.R."/>
            <person name="Shende V.V."/>
            <person name="Wierzbicki I.H."/>
            <person name="Pendleton A.L."/>
            <person name="Watervoot N.F."/>
            <person name="Auber R.P."/>
            <person name="Gonzalez D.J."/>
            <person name="Wisecaver J.H."/>
            <person name="Moore B.S."/>
        </authorList>
    </citation>
    <scope>NUCLEOTIDE SEQUENCE [LARGE SCALE GENOMIC DNA]</scope>
    <source>
        <strain evidence="1 2">12B1</strain>
    </source>
</reference>
<evidence type="ECO:0000313" key="2">
    <source>
        <dbReference type="Proteomes" id="UP001515480"/>
    </source>
</evidence>
<dbReference type="SUPFAM" id="SSF53335">
    <property type="entry name" value="S-adenosyl-L-methionine-dependent methyltransferases"/>
    <property type="match status" value="1"/>
</dbReference>
<organism evidence="1 2">
    <name type="scientific">Prymnesium parvum</name>
    <name type="common">Toxic golden alga</name>
    <dbReference type="NCBI Taxonomy" id="97485"/>
    <lineage>
        <taxon>Eukaryota</taxon>
        <taxon>Haptista</taxon>
        <taxon>Haptophyta</taxon>
        <taxon>Prymnesiophyceae</taxon>
        <taxon>Prymnesiales</taxon>
        <taxon>Prymnesiaceae</taxon>
        <taxon>Prymnesium</taxon>
    </lineage>
</organism>
<dbReference type="AlphaFoldDB" id="A0AB34JSI4"/>
<dbReference type="Proteomes" id="UP001515480">
    <property type="component" value="Unassembled WGS sequence"/>
</dbReference>
<proteinExistence type="predicted"/>
<evidence type="ECO:0000313" key="1">
    <source>
        <dbReference type="EMBL" id="KAL1523570.1"/>
    </source>
</evidence>
<evidence type="ECO:0008006" key="3">
    <source>
        <dbReference type="Google" id="ProtNLM"/>
    </source>
</evidence>
<accession>A0AB34JSI4</accession>
<dbReference type="PANTHER" id="PTHR37909:SF1">
    <property type="entry name" value="S-ADENOSYL-L-METHIONINE-DEPENDENT METHYLTRANSFERASES SUPERFAMILY PROTEIN"/>
    <property type="match status" value="1"/>
</dbReference>
<dbReference type="Gene3D" id="3.40.50.150">
    <property type="entry name" value="Vaccinia Virus protein VP39"/>
    <property type="match status" value="1"/>
</dbReference>
<dbReference type="InterPro" id="IPR029063">
    <property type="entry name" value="SAM-dependent_MTases_sf"/>
</dbReference>
<comment type="caution">
    <text evidence="1">The sequence shown here is derived from an EMBL/GenBank/DDBJ whole genome shotgun (WGS) entry which is preliminary data.</text>
</comment>
<dbReference type="PANTHER" id="PTHR37909">
    <property type="entry name" value="S-ADENOSYL-L-METHIONINE-DEPENDENT METHYLTRANSFERASES SUPERFAMILY PROTEIN"/>
    <property type="match status" value="1"/>
</dbReference>
<protein>
    <recommendedName>
        <fullName evidence="3">Methyltransferase domain-containing protein</fullName>
    </recommendedName>
</protein>
<name>A0AB34JSI4_PRYPA</name>